<sequence>MKSDLAELGTKYSGVADPSLGHIPNELVAAIQDVYKPAGMQLTDLALREAESPEYSASRFGLDGHTIVFRVAKTTPTKIGQFVTIWKRPRSGSTIAPLDVDDGVAFVVVSVSDATHRGQFVFDHKILASKGIMAINGKGGKRAIRVYPPWVKPVAKEAVRTQQWQLRYFLSLEQSGSADSVQVRRLFEV</sequence>
<gene>
    <name evidence="1" type="ORF">JFT45_07765</name>
</gene>
<reference evidence="1" key="1">
    <citation type="submission" date="2020-12" db="EMBL/GenBank/DDBJ databases">
        <title>Antibiotic resistance and phylogeny of Pseudomonas spp. isolated over three decades from chicken meat in the Norwegian food chain.</title>
        <authorList>
            <person name="Moen B."/>
        </authorList>
    </citation>
    <scope>NUCLEOTIDE SEQUENCE</scope>
    <source>
        <strain evidence="1">MF6762</strain>
    </source>
</reference>
<dbReference type="EMBL" id="JAEKCZ010000005">
    <property type="protein sequence ID" value="MBJ2256404.1"/>
    <property type="molecule type" value="Genomic_DNA"/>
</dbReference>
<dbReference type="Pfam" id="PF08877">
    <property type="entry name" value="MepB-like"/>
    <property type="match status" value="1"/>
</dbReference>
<protein>
    <submittedName>
        <fullName evidence="1">MepB family protein</fullName>
    </submittedName>
</protein>
<dbReference type="PIRSF" id="PIRSF032285">
    <property type="entry name" value="UCP032285"/>
    <property type="match status" value="1"/>
</dbReference>
<dbReference type="InterPro" id="IPR011235">
    <property type="entry name" value="MepB-like"/>
</dbReference>
<comment type="caution">
    <text evidence="1">The sequence shown here is derived from an EMBL/GenBank/DDBJ whole genome shotgun (WGS) entry which is preliminary data.</text>
</comment>
<dbReference type="GeneID" id="89544750"/>
<evidence type="ECO:0000313" key="1">
    <source>
        <dbReference type="EMBL" id="MBJ2256404.1"/>
    </source>
</evidence>
<evidence type="ECO:0000313" key="2">
    <source>
        <dbReference type="Proteomes" id="UP000658390"/>
    </source>
</evidence>
<dbReference type="AlphaFoldDB" id="A0A8I1FSI9"/>
<dbReference type="Proteomes" id="UP000658390">
    <property type="component" value="Unassembled WGS sequence"/>
</dbReference>
<organism evidence="1 2">
    <name type="scientific">Pseudomonas psychrophila</name>
    <dbReference type="NCBI Taxonomy" id="122355"/>
    <lineage>
        <taxon>Bacteria</taxon>
        <taxon>Pseudomonadati</taxon>
        <taxon>Pseudomonadota</taxon>
        <taxon>Gammaproteobacteria</taxon>
        <taxon>Pseudomonadales</taxon>
        <taxon>Pseudomonadaceae</taxon>
        <taxon>Pseudomonas</taxon>
    </lineage>
</organism>
<accession>A0A8I1FSI9</accession>
<name>A0A8I1FSI9_9PSED</name>
<proteinExistence type="predicted"/>
<dbReference type="RefSeq" id="WP_130871446.1">
    <property type="nucleotide sequence ID" value="NZ_JAEKCZ010000005.1"/>
</dbReference>
<dbReference type="Gene3D" id="3.40.1350.140">
    <property type="entry name" value="MepB-like"/>
    <property type="match status" value="1"/>
</dbReference>
<dbReference type="InterPro" id="IPR038231">
    <property type="entry name" value="MepB-like_sf"/>
</dbReference>